<feature type="transmembrane region" description="Helical" evidence="1">
    <location>
        <begin position="12"/>
        <end position="31"/>
    </location>
</feature>
<gene>
    <name evidence="2" type="ORF">BWQ96_01562</name>
</gene>
<evidence type="ECO:0000313" key="2">
    <source>
        <dbReference type="EMBL" id="PXF48710.1"/>
    </source>
</evidence>
<dbReference type="Proteomes" id="UP000247409">
    <property type="component" value="Unassembled WGS sequence"/>
</dbReference>
<name>A0A2V3J5P8_9FLOR</name>
<keyword evidence="1" id="KW-0812">Transmembrane</keyword>
<keyword evidence="3" id="KW-1185">Reference proteome</keyword>
<protein>
    <submittedName>
        <fullName evidence="2">Uncharacterized protein</fullName>
    </submittedName>
</protein>
<dbReference type="AlphaFoldDB" id="A0A2V3J5P8"/>
<evidence type="ECO:0000256" key="1">
    <source>
        <dbReference type="SAM" id="Phobius"/>
    </source>
</evidence>
<comment type="caution">
    <text evidence="2">The sequence shown here is derived from an EMBL/GenBank/DDBJ whole genome shotgun (WGS) entry which is preliminary data.</text>
</comment>
<organism evidence="2 3">
    <name type="scientific">Gracilariopsis chorda</name>
    <dbReference type="NCBI Taxonomy" id="448386"/>
    <lineage>
        <taxon>Eukaryota</taxon>
        <taxon>Rhodophyta</taxon>
        <taxon>Florideophyceae</taxon>
        <taxon>Rhodymeniophycidae</taxon>
        <taxon>Gracilariales</taxon>
        <taxon>Gracilariaceae</taxon>
        <taxon>Gracilariopsis</taxon>
    </lineage>
</organism>
<evidence type="ECO:0000313" key="3">
    <source>
        <dbReference type="Proteomes" id="UP000247409"/>
    </source>
</evidence>
<reference evidence="2 3" key="1">
    <citation type="journal article" date="2018" name="Mol. Biol. Evol.">
        <title>Analysis of the draft genome of the red seaweed Gracilariopsis chorda provides insights into genome size evolution in Rhodophyta.</title>
        <authorList>
            <person name="Lee J."/>
            <person name="Yang E.C."/>
            <person name="Graf L."/>
            <person name="Yang J.H."/>
            <person name="Qiu H."/>
            <person name="Zel Zion U."/>
            <person name="Chan C.X."/>
            <person name="Stephens T.G."/>
            <person name="Weber A.P.M."/>
            <person name="Boo G.H."/>
            <person name="Boo S.M."/>
            <person name="Kim K.M."/>
            <person name="Shin Y."/>
            <person name="Jung M."/>
            <person name="Lee S.J."/>
            <person name="Yim H.S."/>
            <person name="Lee J.H."/>
            <person name="Bhattacharya D."/>
            <person name="Yoon H.S."/>
        </authorList>
    </citation>
    <scope>NUCLEOTIDE SEQUENCE [LARGE SCALE GENOMIC DNA]</scope>
    <source>
        <strain evidence="2 3">SKKU-2015</strain>
        <tissue evidence="2">Whole body</tissue>
    </source>
</reference>
<proteinExistence type="predicted"/>
<dbReference type="EMBL" id="NBIV01000012">
    <property type="protein sequence ID" value="PXF48710.1"/>
    <property type="molecule type" value="Genomic_DNA"/>
</dbReference>
<sequence length="171" mass="18602">MGAMGQASTTTIWVYRTLALGSSLAAAMYVVPELESGSCERSVQLARSKEPLFAREGLRRMYRAVEKDADKGIKLMQMDAAHVLGAAVNSEDGRVRRAAGRTVGALAQCGQMAVLLQRDVRERLDAVQCAEECEAFCEVVGIDGCALSERRRWLRDAAASSDTQRTTNSSR</sequence>
<keyword evidence="1" id="KW-1133">Transmembrane helix</keyword>
<keyword evidence="1" id="KW-0472">Membrane</keyword>
<accession>A0A2V3J5P8</accession>